<evidence type="ECO:0000313" key="4">
    <source>
        <dbReference type="EMBL" id="KAA6123078.1"/>
    </source>
</evidence>
<dbReference type="SUPFAM" id="SSF52283">
    <property type="entry name" value="Formate/glycerate dehydrogenase catalytic domain-like"/>
    <property type="match status" value="1"/>
</dbReference>
<dbReference type="PANTHER" id="PTHR43333">
    <property type="entry name" value="2-HACID_DH_C DOMAIN-CONTAINING PROTEIN"/>
    <property type="match status" value="1"/>
</dbReference>
<name>A0A5M8AHA4_9BURK</name>
<keyword evidence="1" id="KW-0560">Oxidoreductase</keyword>
<keyword evidence="5" id="KW-1185">Reference proteome</keyword>
<dbReference type="Proteomes" id="UP000324324">
    <property type="component" value="Unassembled WGS sequence"/>
</dbReference>
<protein>
    <submittedName>
        <fullName evidence="4">D-2-hydroxyacid dehydrogenase</fullName>
    </submittedName>
</protein>
<dbReference type="InterPro" id="IPR036291">
    <property type="entry name" value="NAD(P)-bd_dom_sf"/>
</dbReference>
<organism evidence="4 5">
    <name type="scientific">Cupriavidus cauae</name>
    <dbReference type="NCBI Taxonomy" id="2608999"/>
    <lineage>
        <taxon>Bacteria</taxon>
        <taxon>Pseudomonadati</taxon>
        <taxon>Pseudomonadota</taxon>
        <taxon>Betaproteobacteria</taxon>
        <taxon>Burkholderiales</taxon>
        <taxon>Burkholderiaceae</taxon>
        <taxon>Cupriavidus</taxon>
    </lineage>
</organism>
<dbReference type="AlphaFoldDB" id="A0A5M8AHA4"/>
<dbReference type="Pfam" id="PF02826">
    <property type="entry name" value="2-Hacid_dh_C"/>
    <property type="match status" value="1"/>
</dbReference>
<feature type="domain" description="D-isomer specific 2-hydroxyacid dehydrogenase NAD-binding" evidence="3">
    <location>
        <begin position="128"/>
        <end position="304"/>
    </location>
</feature>
<accession>A0A5M8AHA4</accession>
<dbReference type="GO" id="GO:0016491">
    <property type="term" value="F:oxidoreductase activity"/>
    <property type="evidence" value="ECO:0007669"/>
    <property type="project" value="UniProtKB-KW"/>
</dbReference>
<proteinExistence type="predicted"/>
<dbReference type="SUPFAM" id="SSF51735">
    <property type="entry name" value="NAD(P)-binding Rossmann-fold domains"/>
    <property type="match status" value="1"/>
</dbReference>
<dbReference type="RefSeq" id="WP_150083501.1">
    <property type="nucleotide sequence ID" value="NZ_VWRN01000035.1"/>
</dbReference>
<reference evidence="4 5" key="1">
    <citation type="submission" date="2019-09" db="EMBL/GenBank/DDBJ databases">
        <title>Isolation of a novel species in the genus Cupriavidus from patients with sepsis using whole genome sequencing.</title>
        <authorList>
            <person name="Kweon O.J."/>
            <person name="Lee M.-K."/>
        </authorList>
    </citation>
    <scope>NUCLEOTIDE SEQUENCE [LARGE SCALE GENOMIC DNA]</scope>
    <source>
        <strain evidence="4 5">MKL-01</strain>
    </source>
</reference>
<evidence type="ECO:0000256" key="1">
    <source>
        <dbReference type="ARBA" id="ARBA00023002"/>
    </source>
</evidence>
<evidence type="ECO:0000313" key="5">
    <source>
        <dbReference type="Proteomes" id="UP000324324"/>
    </source>
</evidence>
<gene>
    <name evidence="4" type="ORF">F1599_14410</name>
</gene>
<dbReference type="PANTHER" id="PTHR43333:SF1">
    <property type="entry name" value="D-ISOMER SPECIFIC 2-HYDROXYACID DEHYDROGENASE NAD-BINDING DOMAIN-CONTAINING PROTEIN"/>
    <property type="match status" value="1"/>
</dbReference>
<dbReference type="EMBL" id="VWRN01000035">
    <property type="protein sequence ID" value="KAA6123078.1"/>
    <property type="molecule type" value="Genomic_DNA"/>
</dbReference>
<comment type="caution">
    <text evidence="4">The sequence shown here is derived from an EMBL/GenBank/DDBJ whole genome shotgun (WGS) entry which is preliminary data.</text>
</comment>
<dbReference type="GO" id="GO:0051287">
    <property type="term" value="F:NAD binding"/>
    <property type="evidence" value="ECO:0007669"/>
    <property type="project" value="InterPro"/>
</dbReference>
<evidence type="ECO:0000259" key="3">
    <source>
        <dbReference type="Pfam" id="PF02826"/>
    </source>
</evidence>
<dbReference type="CDD" id="cd05300">
    <property type="entry name" value="2-Hacid_dh_1"/>
    <property type="match status" value="1"/>
</dbReference>
<sequence length="335" mass="35828">MTASPRPAPLRILLSEPALQAHGDAIAAVLQDRPWAAVLAPAIDDPRAVDADIAFVSRDVTGLSTKHEVLPSTQRFYTALLEAPSLRWTHVHSAGADRPVYIQLRERGVKVTTSSGANASVVAQTALAGLLTLARQFPRMLAAQRERQWAPLIATGMPRDLHGQTATVVGWGPIGQQIGAVLHALGMRVVAVRQRPDSAGPDYQTVTYRTLPEVLPHTDWLVLACPLTDETRGLVGADALARLPEGAHLINVARGEVVDEPALIAALSEGRLAGAYLDVFAHEPLPAESPLWDMPNVIVTPHSAGFSDGNAARVVDIFLDRLRALATHGDPDARD</sequence>
<dbReference type="Gene3D" id="3.40.50.720">
    <property type="entry name" value="NAD(P)-binding Rossmann-like Domain"/>
    <property type="match status" value="2"/>
</dbReference>
<keyword evidence="2" id="KW-0520">NAD</keyword>
<evidence type="ECO:0000256" key="2">
    <source>
        <dbReference type="ARBA" id="ARBA00023027"/>
    </source>
</evidence>
<dbReference type="InterPro" id="IPR006140">
    <property type="entry name" value="D-isomer_DH_NAD-bd"/>
</dbReference>